<accession>A0A7X8YEK5</accession>
<evidence type="ECO:0000259" key="9">
    <source>
        <dbReference type="Pfam" id="PF10509"/>
    </source>
</evidence>
<dbReference type="SUPFAM" id="SSF55060">
    <property type="entry name" value="GHMP Kinase, C-terminal domain"/>
    <property type="match status" value="1"/>
</dbReference>
<evidence type="ECO:0000256" key="5">
    <source>
        <dbReference type="ARBA" id="ARBA00022840"/>
    </source>
</evidence>
<proteinExistence type="inferred from homology"/>
<evidence type="ECO:0000256" key="3">
    <source>
        <dbReference type="ARBA" id="ARBA00022741"/>
    </source>
</evidence>
<comment type="caution">
    <text evidence="10">The sequence shown here is derived from an EMBL/GenBank/DDBJ whole genome shotgun (WGS) entry which is preliminary data.</text>
</comment>
<dbReference type="GO" id="GO:0005524">
    <property type="term" value="F:ATP binding"/>
    <property type="evidence" value="ECO:0007669"/>
    <property type="project" value="UniProtKB-KW"/>
</dbReference>
<dbReference type="PROSITE" id="PS00627">
    <property type="entry name" value="GHMP_KINASES_ATP"/>
    <property type="match status" value="1"/>
</dbReference>
<dbReference type="RefSeq" id="WP_168888200.1">
    <property type="nucleotide sequence ID" value="NZ_JABAHY010000013.1"/>
</dbReference>
<keyword evidence="2" id="KW-0808">Transferase</keyword>
<feature type="domain" description="GHMP kinase C-terminal" evidence="8">
    <location>
        <begin position="356"/>
        <end position="424"/>
    </location>
</feature>
<dbReference type="GO" id="GO:0005829">
    <property type="term" value="C:cytosol"/>
    <property type="evidence" value="ECO:0007669"/>
    <property type="project" value="TreeGrafter"/>
</dbReference>
<dbReference type="Pfam" id="PF08544">
    <property type="entry name" value="GHMP_kinases_C"/>
    <property type="match status" value="1"/>
</dbReference>
<dbReference type="InterPro" id="IPR036554">
    <property type="entry name" value="GHMP_kinase_C_sf"/>
</dbReference>
<dbReference type="PANTHER" id="PTHR10457">
    <property type="entry name" value="MEVALONATE KINASE/GALACTOKINASE"/>
    <property type="match status" value="1"/>
</dbReference>
<evidence type="ECO:0000259" key="8">
    <source>
        <dbReference type="Pfam" id="PF08544"/>
    </source>
</evidence>
<keyword evidence="4 10" id="KW-0418">Kinase</keyword>
<dbReference type="GO" id="GO:0006012">
    <property type="term" value="P:galactose metabolic process"/>
    <property type="evidence" value="ECO:0007669"/>
    <property type="project" value="UniProtKB-KW"/>
</dbReference>
<dbReference type="InterPro" id="IPR013750">
    <property type="entry name" value="GHMP_kinase_C_dom"/>
</dbReference>
<dbReference type="InterPro" id="IPR014721">
    <property type="entry name" value="Ribsml_uS5_D2-typ_fold_subgr"/>
</dbReference>
<dbReference type="EMBL" id="JABAHY010000013">
    <property type="protein sequence ID" value="NLS10719.1"/>
    <property type="molecule type" value="Genomic_DNA"/>
</dbReference>
<dbReference type="Pfam" id="PF10509">
    <property type="entry name" value="GalKase_gal_bdg"/>
    <property type="match status" value="1"/>
</dbReference>
<evidence type="ECO:0000256" key="6">
    <source>
        <dbReference type="ARBA" id="ARBA00023144"/>
    </source>
</evidence>
<comment type="similarity">
    <text evidence="1">Belongs to the GHMP kinase family. GalK subfamily.</text>
</comment>
<dbReference type="InterPro" id="IPR019539">
    <property type="entry name" value="GalKase_N"/>
</dbReference>
<evidence type="ECO:0000256" key="4">
    <source>
        <dbReference type="ARBA" id="ARBA00022777"/>
    </source>
</evidence>
<sequence>MRDNCARWLGPGDPESLSAALATRFTQVFEREAEGVWFAPGRANLNGEHIDFHGGRCLPMALRHGTYVAAAAREDGLLRVRTLDSQLDSGIIEIHDDAGSPAEANFPSWTTYVWGVLQSLRECDPEYDELHLRSGFGADVLIRSTLPIGAGLSSSASLECAVALALVGTGSPLGEEHGGEDFTRALTDELRAVLAQVCIRAETEYVGAGTGGLDQTASLRGAAGKLVSLDCRDFTVKRSDISFLLRDYRFIAVETGQPHELADGRFAARRAESEAAAALLGVKQLREALPEKPKKPNVELTLEEFDRLVDEGGDLGGHDAGACRRRLKHALTEMLRSEKIHKLLFGEAHGVDDTAEMIGDLMAGGHTSMRDYAEVSFEVADRMVETALSAGATGARLIGGGFGGSVLLLVRKNRVDAVTAALTKLSEQLRFLDAVPSAPARAV</sequence>
<keyword evidence="3" id="KW-0547">Nucleotide-binding</keyword>
<feature type="domain" description="Galactokinase N-terminal" evidence="9">
    <location>
        <begin position="24"/>
        <end position="71"/>
    </location>
</feature>
<dbReference type="Gene3D" id="3.30.70.890">
    <property type="entry name" value="GHMP kinase, C-terminal domain"/>
    <property type="match status" value="1"/>
</dbReference>
<evidence type="ECO:0000313" key="10">
    <source>
        <dbReference type="EMBL" id="NLS10719.1"/>
    </source>
</evidence>
<dbReference type="InterPro" id="IPR006203">
    <property type="entry name" value="GHMP_knse_ATP-bd_CS"/>
</dbReference>
<keyword evidence="6" id="KW-0119">Carbohydrate metabolism</keyword>
<feature type="domain" description="GHMP kinase N-terminal" evidence="7">
    <location>
        <begin position="112"/>
        <end position="221"/>
    </location>
</feature>
<protein>
    <submittedName>
        <fullName evidence="10">Galactokinase</fullName>
    </submittedName>
</protein>
<organism evidence="10 11">
    <name type="scientific">Nesterenkonia sedimenti</name>
    <dbReference type="NCBI Taxonomy" id="1463632"/>
    <lineage>
        <taxon>Bacteria</taxon>
        <taxon>Bacillati</taxon>
        <taxon>Actinomycetota</taxon>
        <taxon>Actinomycetes</taxon>
        <taxon>Micrococcales</taxon>
        <taxon>Micrococcaceae</taxon>
        <taxon>Nesterenkonia</taxon>
    </lineage>
</organism>
<dbReference type="Pfam" id="PF00288">
    <property type="entry name" value="GHMP_kinases_N"/>
    <property type="match status" value="1"/>
</dbReference>
<dbReference type="GO" id="GO:0004335">
    <property type="term" value="F:galactokinase activity"/>
    <property type="evidence" value="ECO:0007669"/>
    <property type="project" value="InterPro"/>
</dbReference>
<dbReference type="AlphaFoldDB" id="A0A7X8YEK5"/>
<gene>
    <name evidence="10" type="ORF">HGQ17_12095</name>
</gene>
<dbReference type="PRINTS" id="PR00473">
    <property type="entry name" value="GALCTOKINASE"/>
</dbReference>
<dbReference type="PANTHER" id="PTHR10457:SF7">
    <property type="entry name" value="GALACTOKINASE-RELATED"/>
    <property type="match status" value="1"/>
</dbReference>
<keyword evidence="6" id="KW-0299">Galactose metabolism</keyword>
<dbReference type="InterPro" id="IPR000705">
    <property type="entry name" value="Galactokinase"/>
</dbReference>
<keyword evidence="5" id="KW-0067">ATP-binding</keyword>
<dbReference type="PIRSF" id="PIRSF000530">
    <property type="entry name" value="Galactokinase"/>
    <property type="match status" value="1"/>
</dbReference>
<dbReference type="SUPFAM" id="SSF54211">
    <property type="entry name" value="Ribosomal protein S5 domain 2-like"/>
    <property type="match status" value="1"/>
</dbReference>
<keyword evidence="11" id="KW-1185">Reference proteome</keyword>
<dbReference type="Proteomes" id="UP000523139">
    <property type="component" value="Unassembled WGS sequence"/>
</dbReference>
<evidence type="ECO:0000256" key="1">
    <source>
        <dbReference type="ARBA" id="ARBA00006566"/>
    </source>
</evidence>
<dbReference type="Gene3D" id="3.30.230.10">
    <property type="match status" value="1"/>
</dbReference>
<dbReference type="InterPro" id="IPR006206">
    <property type="entry name" value="Mevalonate/galactokinase"/>
</dbReference>
<dbReference type="InterPro" id="IPR006204">
    <property type="entry name" value="GHMP_kinase_N_dom"/>
</dbReference>
<evidence type="ECO:0000259" key="7">
    <source>
        <dbReference type="Pfam" id="PF00288"/>
    </source>
</evidence>
<name>A0A7X8YEK5_9MICC</name>
<dbReference type="PRINTS" id="PR00959">
    <property type="entry name" value="MEVGALKINASE"/>
</dbReference>
<reference evidence="10 11" key="1">
    <citation type="submission" date="2020-04" db="EMBL/GenBank/DDBJ databases">
        <title>Nesterenkonia sp. nov., isolated from marine sediment.</title>
        <authorList>
            <person name="Zhang G."/>
        </authorList>
    </citation>
    <scope>NUCLEOTIDE SEQUENCE [LARGE SCALE GENOMIC DNA]</scope>
    <source>
        <strain evidence="10 11">MY13</strain>
    </source>
</reference>
<evidence type="ECO:0000313" key="11">
    <source>
        <dbReference type="Proteomes" id="UP000523139"/>
    </source>
</evidence>
<dbReference type="InterPro" id="IPR020568">
    <property type="entry name" value="Ribosomal_Su5_D2-typ_SF"/>
</dbReference>
<evidence type="ECO:0000256" key="2">
    <source>
        <dbReference type="ARBA" id="ARBA00022679"/>
    </source>
</evidence>